<keyword evidence="3" id="KW-1185">Reference proteome</keyword>
<dbReference type="Gramene" id="OPUNC12G14630.1">
    <property type="protein sequence ID" value="OPUNC12G14630.1"/>
    <property type="gene ID" value="OPUNC12G14630"/>
</dbReference>
<dbReference type="HOGENOM" id="CLU_117386_0_0_1"/>
<accession>A0A0E0MNQ3</accession>
<name>A0A0E0MNQ3_ORYPU</name>
<dbReference type="AlphaFoldDB" id="A0A0E0MNQ3"/>
<sequence>MGRKHILPSSSIILDDLDKIEGGGGGIEQVVRLPGGDEVCGDEEEPEVPSTSARLDPIRRTTGEPTTENAVNDVLGGVVGEEDEEEGRAQQVQVAGMGGRPHHRRCAGSAGDERRGLLLLLVAGHRELVAVFHGDRAERIWGRGVGGGVASVPTTLSACEVVIWGKGEGLVFLNLRSRRGVYDKLDDFSRIAGSFGGLGGEF</sequence>
<feature type="region of interest" description="Disordered" evidence="1">
    <location>
        <begin position="38"/>
        <end position="66"/>
    </location>
</feature>
<reference evidence="2" key="2">
    <citation type="submission" date="2018-05" db="EMBL/GenBank/DDBJ databases">
        <title>OpunRS2 (Oryza punctata Reference Sequence Version 2).</title>
        <authorList>
            <person name="Zhang J."/>
            <person name="Kudrna D."/>
            <person name="Lee S."/>
            <person name="Talag J."/>
            <person name="Welchert J."/>
            <person name="Wing R.A."/>
        </authorList>
    </citation>
    <scope>NUCLEOTIDE SEQUENCE [LARGE SCALE GENOMIC DNA]</scope>
</reference>
<organism evidence="2">
    <name type="scientific">Oryza punctata</name>
    <name type="common">Red rice</name>
    <dbReference type="NCBI Taxonomy" id="4537"/>
    <lineage>
        <taxon>Eukaryota</taxon>
        <taxon>Viridiplantae</taxon>
        <taxon>Streptophyta</taxon>
        <taxon>Embryophyta</taxon>
        <taxon>Tracheophyta</taxon>
        <taxon>Spermatophyta</taxon>
        <taxon>Magnoliopsida</taxon>
        <taxon>Liliopsida</taxon>
        <taxon>Poales</taxon>
        <taxon>Poaceae</taxon>
        <taxon>BOP clade</taxon>
        <taxon>Oryzoideae</taxon>
        <taxon>Oryzeae</taxon>
        <taxon>Oryzinae</taxon>
        <taxon>Oryza</taxon>
    </lineage>
</organism>
<protein>
    <submittedName>
        <fullName evidence="2">Uncharacterized protein</fullName>
    </submittedName>
</protein>
<reference evidence="2" key="1">
    <citation type="submission" date="2015-04" db="UniProtKB">
        <authorList>
            <consortium name="EnsemblPlants"/>
        </authorList>
    </citation>
    <scope>IDENTIFICATION</scope>
</reference>
<proteinExistence type="predicted"/>
<dbReference type="EnsemblPlants" id="OPUNC12G14630.1">
    <property type="protein sequence ID" value="OPUNC12G14630.1"/>
    <property type="gene ID" value="OPUNC12G14630"/>
</dbReference>
<evidence type="ECO:0000313" key="3">
    <source>
        <dbReference type="Proteomes" id="UP000026962"/>
    </source>
</evidence>
<evidence type="ECO:0000313" key="2">
    <source>
        <dbReference type="EnsemblPlants" id="OPUNC12G14630.1"/>
    </source>
</evidence>
<dbReference type="Proteomes" id="UP000026962">
    <property type="component" value="Chromosome 12"/>
</dbReference>
<evidence type="ECO:0000256" key="1">
    <source>
        <dbReference type="SAM" id="MobiDB-lite"/>
    </source>
</evidence>